<evidence type="ECO:0000256" key="6">
    <source>
        <dbReference type="ARBA" id="ARBA00013093"/>
    </source>
</evidence>
<feature type="active site" description="Schiff-base intermediate with DHAP; for FBP aldolase activity" evidence="15">
    <location>
        <position position="242"/>
    </location>
</feature>
<keyword evidence="11 15" id="KW-0460">Magnesium</keyword>
<keyword evidence="17" id="KW-1185">Reference proteome</keyword>
<evidence type="ECO:0000256" key="4">
    <source>
        <dbReference type="ARBA" id="ARBA00010693"/>
    </source>
</evidence>
<organism evidence="16 17">
    <name type="scientific">Methanocaldococcus bathoardescens</name>
    <dbReference type="NCBI Taxonomy" id="1301915"/>
    <lineage>
        <taxon>Archaea</taxon>
        <taxon>Methanobacteriati</taxon>
        <taxon>Methanobacteriota</taxon>
        <taxon>Methanomada group</taxon>
        <taxon>Methanococci</taxon>
        <taxon>Methanococcales</taxon>
        <taxon>Methanocaldococcaceae</taxon>
        <taxon>Methanocaldococcus</taxon>
    </lineage>
</organism>
<dbReference type="PANTHER" id="PTHR38341:SF1">
    <property type="entry name" value="FRUCTOSE-1,6-BISPHOSPHATE ALDOLASE_PHOSPHATASE"/>
    <property type="match status" value="1"/>
</dbReference>
<feature type="binding site" description="in other chain" evidence="15">
    <location>
        <position position="143"/>
    </location>
    <ligand>
        <name>beta-D-fructose 1,6-bisphosphate</name>
        <dbReference type="ChEBI" id="CHEBI:32966"/>
        <note>ligand shared between dimeric partners</note>
    </ligand>
</feature>
<dbReference type="EC" id="3.1.3.11" evidence="6 15"/>
<accession>A0A076LBG5</accession>
<feature type="binding site" evidence="15">
    <location>
        <position position="276"/>
    </location>
    <ligand>
        <name>dihydroxyacetone phosphate</name>
        <dbReference type="ChEBI" id="CHEBI:57642"/>
    </ligand>
</feature>
<dbReference type="HAMAP" id="MF_02067">
    <property type="entry name" value="FBP_aldolase_phosphatase"/>
    <property type="match status" value="1"/>
</dbReference>
<keyword evidence="12 15" id="KW-0456">Lyase</keyword>
<dbReference type="GO" id="GO:0006094">
    <property type="term" value="P:gluconeogenesis"/>
    <property type="evidence" value="ECO:0007669"/>
    <property type="project" value="UniProtKB-UniRule"/>
</dbReference>
<evidence type="ECO:0000313" key="16">
    <source>
        <dbReference type="EMBL" id="AIJ05720.1"/>
    </source>
</evidence>
<feature type="binding site" evidence="15">
    <location>
        <position position="242"/>
    </location>
    <ligand>
        <name>Mg(2+)</name>
        <dbReference type="ChEBI" id="CHEBI:18420"/>
        <label>3</label>
    </ligand>
</feature>
<dbReference type="AlphaFoldDB" id="A0A076LBG5"/>
<dbReference type="InterPro" id="IPR036076">
    <property type="entry name" value="FBPase_V_sf"/>
</dbReference>
<keyword evidence="10 15" id="KW-0378">Hydrolase</keyword>
<reference evidence="16 17" key="1">
    <citation type="journal article" date="2015" name="Int. J. Syst. Evol. Microbiol.">
        <title>M ethanocaldococcus bathoardescens sp. nov., a hyperthermophilic methanogen isolated from a volcanically active deep-sea hydrothermal vent.</title>
        <authorList>
            <person name="Stewart L.C."/>
            <person name="Jung J.H."/>
            <person name="Kim Y.T."/>
            <person name="Kwon S.W."/>
            <person name="Park C.S."/>
            <person name="Holden J.F."/>
        </authorList>
    </citation>
    <scope>NUCLEOTIDE SEQUENCE [LARGE SCALE GENOMIC DNA]</scope>
    <source>
        <strain evidence="16 17">JH146</strain>
    </source>
</reference>
<gene>
    <name evidence="15" type="primary">fbp</name>
    <name evidence="16" type="ORF">JH146_0875</name>
</gene>
<comment type="pathway">
    <text evidence="3 15">Carbohydrate biosynthesis; gluconeogenesis.</text>
</comment>
<comment type="function">
    <text evidence="15">Catalyzes two subsequent steps in gluconeogenesis: the aldol condensation of dihydroxyacetone phosphate (DHAP) and glyceraldehyde-3-phosphate (GA3P) to fructose-1,6-bisphosphate (FBP), and the dephosphorylation of FBP to fructose-6-phosphate (F6P).</text>
</comment>
<sequence>MLKIRNGDLMENNKVTISVIKADVGGLCGHTLAPDELLEACEAVLEEAVDEIILDYYVTRCGDDIDLIMSHKLGCDNEKVHGLAWKAFEEATKIAKELKLYGAGQDLLSDSFSGNVRGMGPGCAEMEFVERKSEPIVVFCCDKTDPTAFNYPLFKMFADPFNTAGLVFDPSMISGFRFEVHDVVGHKKVFLDTPEEMYMLLALIGDYEKYAIKRVYRRRDNEIAAVVSTEKLNYIAGEYVGKDDPVAIVRAQSGFPAVGEVLEPFANPHFVPGWMRGSHWGPIMPVGEEDATPTRFDGPARVIALGFQVCDGMLIGPNDLFADRGFDKAREKALEMADIIRRMGPFQPHRLPATMMEYTTVPKVLEALEDRFIPLEGLELIEEGGITRKDRGDVE</sequence>
<dbReference type="GO" id="GO:0042132">
    <property type="term" value="F:fructose 1,6-bisphosphate 1-phosphatase activity"/>
    <property type="evidence" value="ECO:0007669"/>
    <property type="project" value="UniProtKB-UniRule"/>
</dbReference>
<keyword evidence="9 15" id="KW-0479">Metal-binding</keyword>
<dbReference type="Proteomes" id="UP000028781">
    <property type="component" value="Chromosome"/>
</dbReference>
<comment type="subunit">
    <text evidence="5 15">Homooctamer; dimer of tetramers.</text>
</comment>
<feature type="binding site" evidence="15">
    <location>
        <position position="30"/>
    </location>
    <ligand>
        <name>dihydroxyacetone phosphate</name>
        <dbReference type="ChEBI" id="CHEBI:57642"/>
    </ligand>
</feature>
<keyword evidence="14 15" id="KW-0119">Carbohydrate metabolism</keyword>
<feature type="active site" description="Proton donor/acceptor; for FBP aldolase activity" evidence="15">
    <location>
        <position position="239"/>
    </location>
</feature>
<evidence type="ECO:0000313" key="17">
    <source>
        <dbReference type="Proteomes" id="UP000028781"/>
    </source>
</evidence>
<dbReference type="STRING" id="1301915.JH146_0875"/>
<comment type="domain">
    <text evidence="15">Consists of a single catalytic domain, but remodels its active-site architecture via a large structural change to exhibit dual activities.</text>
</comment>
<dbReference type="KEGG" id="mjh:JH146_0875"/>
<feature type="binding site" evidence="15">
    <location>
        <position position="244"/>
    </location>
    <ligand>
        <name>Mg(2+)</name>
        <dbReference type="ChEBI" id="CHEBI:18420"/>
        <label>3</label>
    </ligand>
</feature>
<evidence type="ECO:0000256" key="7">
    <source>
        <dbReference type="ARBA" id="ARBA00018635"/>
    </source>
</evidence>
<comment type="catalytic activity">
    <reaction evidence="1 15">
        <text>beta-D-fructose 1,6-bisphosphate + H2O = beta-D-fructose 6-phosphate + phosphate</text>
        <dbReference type="Rhea" id="RHEA:11064"/>
        <dbReference type="ChEBI" id="CHEBI:15377"/>
        <dbReference type="ChEBI" id="CHEBI:32966"/>
        <dbReference type="ChEBI" id="CHEBI:43474"/>
        <dbReference type="ChEBI" id="CHEBI:57634"/>
        <dbReference type="EC" id="3.1.3.11"/>
    </reaction>
</comment>
<feature type="binding site" evidence="15">
    <location>
        <position position="64"/>
    </location>
    <ligand>
        <name>Mg(2+)</name>
        <dbReference type="ChEBI" id="CHEBI:18420"/>
        <label>2</label>
    </ligand>
</feature>
<evidence type="ECO:0000256" key="12">
    <source>
        <dbReference type="ARBA" id="ARBA00023239"/>
    </source>
</evidence>
<name>A0A076LBG5_9EURY</name>
<dbReference type="SUPFAM" id="SSF111249">
    <property type="entry name" value="Sulfolobus fructose-1,6-bisphosphatase-like"/>
    <property type="match status" value="1"/>
</dbReference>
<feature type="binding site" evidence="15">
    <location>
        <position position="243"/>
    </location>
    <ligand>
        <name>Mg(2+)</name>
        <dbReference type="ChEBI" id="CHEBI:18420"/>
        <label>4</label>
    </ligand>
</feature>
<evidence type="ECO:0000256" key="5">
    <source>
        <dbReference type="ARBA" id="ARBA00011820"/>
    </source>
</evidence>
<keyword evidence="8 15" id="KW-0312">Gluconeogenesis</keyword>
<feature type="binding site" description="in other chain" evidence="15">
    <location>
        <position position="101"/>
    </location>
    <ligand>
        <name>beta-D-fructose 1,6-bisphosphate</name>
        <dbReference type="ChEBI" id="CHEBI:32966"/>
        <note>ligand shared between dimeric partners</note>
    </ligand>
</feature>
<dbReference type="EMBL" id="CP009149">
    <property type="protein sequence ID" value="AIJ05720.1"/>
    <property type="molecule type" value="Genomic_DNA"/>
</dbReference>
<feature type="binding site" evidence="15">
    <location>
        <position position="63"/>
    </location>
    <ligand>
        <name>Mg(2+)</name>
        <dbReference type="ChEBI" id="CHEBI:18420"/>
        <label>2</label>
    </ligand>
</feature>
<comment type="similarity">
    <text evidence="4 15">Belongs to the FBP aldolase/phosphatase family.</text>
</comment>
<feature type="binding site" evidence="15">
    <location>
        <begin position="252"/>
        <end position="253"/>
    </location>
    <ligand>
        <name>beta-D-fructose 1,6-bisphosphate</name>
        <dbReference type="ChEBI" id="CHEBI:32966"/>
        <note>ligand shared between dimeric partners</note>
    </ligand>
</feature>
<comment type="cofactor">
    <cofactor evidence="2 15">
        <name>Mg(2+)</name>
        <dbReference type="ChEBI" id="CHEBI:18420"/>
    </cofactor>
</comment>
<evidence type="ECO:0000256" key="13">
    <source>
        <dbReference type="ARBA" id="ARBA00023270"/>
    </source>
</evidence>
<evidence type="ECO:0000256" key="9">
    <source>
        <dbReference type="ARBA" id="ARBA00022723"/>
    </source>
</evidence>
<feature type="binding site" evidence="15">
    <location>
        <position position="30"/>
    </location>
    <ligand>
        <name>Mg(2+)</name>
        <dbReference type="ChEBI" id="CHEBI:18420"/>
        <label>1</label>
    </ligand>
</feature>
<dbReference type="EC" id="4.1.2.13" evidence="15"/>
<dbReference type="Pfam" id="PF01950">
    <property type="entry name" value="FBPase_3"/>
    <property type="match status" value="1"/>
</dbReference>
<dbReference type="GO" id="GO:0000287">
    <property type="term" value="F:magnesium ion binding"/>
    <property type="evidence" value="ECO:0007669"/>
    <property type="project" value="UniProtKB-UniRule"/>
</dbReference>
<feature type="binding site" evidence="15">
    <location>
        <position position="105"/>
    </location>
    <ligand>
        <name>Mg(2+)</name>
        <dbReference type="ChEBI" id="CHEBI:18420"/>
        <label>1</label>
    </ligand>
</feature>
<feature type="binding site" evidence="15">
    <location>
        <position position="63"/>
    </location>
    <ligand>
        <name>Mg(2+)</name>
        <dbReference type="ChEBI" id="CHEBI:18420"/>
        <label>1</label>
    </ligand>
</feature>
<feature type="active site" description="Proton acceptor; for FBP phosphatase activity" evidence="15">
    <location>
        <position position="23"/>
    </location>
</feature>
<feature type="binding site" evidence="15">
    <location>
        <position position="142"/>
    </location>
    <ligand>
        <name>Mg(2+)</name>
        <dbReference type="ChEBI" id="CHEBI:18420"/>
        <label>2</label>
    </ligand>
</feature>
<dbReference type="HOGENOM" id="CLU_041630_0_0_2"/>
<evidence type="ECO:0000256" key="2">
    <source>
        <dbReference type="ARBA" id="ARBA00001946"/>
    </source>
</evidence>
<evidence type="ECO:0000256" key="15">
    <source>
        <dbReference type="HAMAP-Rule" id="MF_02067"/>
    </source>
</evidence>
<evidence type="ECO:0000256" key="10">
    <source>
        <dbReference type="ARBA" id="ARBA00022801"/>
    </source>
</evidence>
<feature type="binding site" description="in other chain" evidence="15">
    <location>
        <position position="276"/>
    </location>
    <ligand>
        <name>beta-D-fructose 1,6-bisphosphate</name>
        <dbReference type="ChEBI" id="CHEBI:32966"/>
        <note>ligand shared between dimeric partners</note>
    </ligand>
</feature>
<feature type="binding site" description="in other chain" evidence="15">
    <location>
        <position position="297"/>
    </location>
    <ligand>
        <name>beta-D-fructose 1,6-bisphosphate</name>
        <dbReference type="ChEBI" id="CHEBI:32966"/>
        <note>ligand shared between dimeric partners</note>
    </ligand>
</feature>
<feature type="binding site" description="in other chain" evidence="15">
    <location>
        <position position="358"/>
    </location>
    <ligand>
        <name>beta-D-fructose 1,6-bisphosphate</name>
        <dbReference type="ChEBI" id="CHEBI:32966"/>
        <note>ligand shared between dimeric partners</note>
    </ligand>
</feature>
<dbReference type="PIRSF" id="PIRSF015647">
    <property type="entry name" value="FBPtase_archl"/>
    <property type="match status" value="1"/>
</dbReference>
<comment type="catalytic activity">
    <reaction evidence="15">
        <text>beta-D-fructose 1,6-bisphosphate = D-glyceraldehyde 3-phosphate + dihydroxyacetone phosphate</text>
        <dbReference type="Rhea" id="RHEA:14729"/>
        <dbReference type="ChEBI" id="CHEBI:32966"/>
        <dbReference type="ChEBI" id="CHEBI:57642"/>
        <dbReference type="ChEBI" id="CHEBI:59776"/>
        <dbReference type="EC" id="4.1.2.13"/>
    </reaction>
</comment>
<feature type="binding site" evidence="15">
    <location>
        <position position="143"/>
    </location>
    <ligand>
        <name>dihydroxyacetone phosphate</name>
        <dbReference type="ChEBI" id="CHEBI:57642"/>
    </ligand>
</feature>
<feature type="binding site" evidence="15">
    <location>
        <position position="297"/>
    </location>
    <ligand>
        <name>dihydroxyacetone phosphate</name>
        <dbReference type="ChEBI" id="CHEBI:57642"/>
    </ligand>
</feature>
<evidence type="ECO:0000256" key="3">
    <source>
        <dbReference type="ARBA" id="ARBA00004742"/>
    </source>
</evidence>
<evidence type="ECO:0000256" key="8">
    <source>
        <dbReference type="ARBA" id="ARBA00022432"/>
    </source>
</evidence>
<feature type="binding site" evidence="15">
    <location>
        <position position="244"/>
    </location>
    <ligand>
        <name>Mg(2+)</name>
        <dbReference type="ChEBI" id="CHEBI:18420"/>
        <label>2</label>
    </ligand>
</feature>
<feature type="binding site" evidence="15">
    <location>
        <position position="23"/>
    </location>
    <ligand>
        <name>Mg(2+)</name>
        <dbReference type="ChEBI" id="CHEBI:18420"/>
        <label>1</label>
    </ligand>
</feature>
<keyword evidence="13 15" id="KW-0704">Schiff base</keyword>
<evidence type="ECO:0000256" key="1">
    <source>
        <dbReference type="ARBA" id="ARBA00001273"/>
    </source>
</evidence>
<feature type="binding site" description="in other chain" evidence="15">
    <location>
        <position position="30"/>
    </location>
    <ligand>
        <name>beta-D-fructose 1,6-bisphosphate</name>
        <dbReference type="ChEBI" id="CHEBI:32966"/>
        <note>ligand shared between dimeric partners</note>
    </ligand>
</feature>
<feature type="binding site" description="in other chain" evidence="15">
    <location>
        <begin position="114"/>
        <end position="115"/>
    </location>
    <ligand>
        <name>beta-D-fructose 1,6-bisphosphate</name>
        <dbReference type="ChEBI" id="CHEBI:32966"/>
        <note>ligand shared between dimeric partners</note>
    </ligand>
</feature>
<dbReference type="InterPro" id="IPR002803">
    <property type="entry name" value="FBPase_V"/>
</dbReference>
<evidence type="ECO:0000256" key="14">
    <source>
        <dbReference type="ARBA" id="ARBA00023277"/>
    </source>
</evidence>
<dbReference type="NCBIfam" id="NF041126">
    <property type="entry name" value="FBP_aldo_phos"/>
    <property type="match status" value="1"/>
</dbReference>
<dbReference type="PANTHER" id="PTHR38341">
    <property type="entry name" value="FRUCTOSE-1,6-BISPHOSPHATE ALDOLASE/PHOSPHATASE"/>
    <property type="match status" value="1"/>
</dbReference>
<dbReference type="UniPathway" id="UPA00138"/>
<feature type="binding site" evidence="15">
    <location>
        <position position="243"/>
    </location>
    <ligand>
        <name>Mg(2+)</name>
        <dbReference type="ChEBI" id="CHEBI:18420"/>
        <label>3</label>
    </ligand>
</feature>
<evidence type="ECO:0000256" key="11">
    <source>
        <dbReference type="ARBA" id="ARBA00022842"/>
    </source>
</evidence>
<protein>
    <recommendedName>
        <fullName evidence="7 15">Fructose-1,6-bisphosphate aldolase/phosphatase</fullName>
        <shortName evidence="15">FBP A/P</shortName>
        <shortName evidence="15">FBP aldolase/phosphatase</shortName>
        <ecNumber evidence="6 15">3.1.3.11</ecNumber>
        <ecNumber evidence="15">4.1.2.13</ecNumber>
    </recommendedName>
</protein>
<proteinExistence type="inferred from homology"/>
<dbReference type="GO" id="GO:0004332">
    <property type="term" value="F:fructose-bisphosphate aldolase activity"/>
    <property type="evidence" value="ECO:0007669"/>
    <property type="project" value="UniProtKB-UniRule"/>
</dbReference>